<feature type="active site" description="Phosphocysteine intermediate; for EIIB activity" evidence="6">
    <location>
        <position position="26"/>
    </location>
</feature>
<keyword evidence="1" id="KW-0813">Transport</keyword>
<dbReference type="GO" id="GO:0009401">
    <property type="term" value="P:phosphoenolpyruvate-dependent sugar phosphotransferase system"/>
    <property type="evidence" value="ECO:0007669"/>
    <property type="project" value="UniProtKB-KW"/>
</dbReference>
<dbReference type="GO" id="GO:0015771">
    <property type="term" value="P:trehalose transport"/>
    <property type="evidence" value="ECO:0007669"/>
    <property type="project" value="TreeGrafter"/>
</dbReference>
<evidence type="ECO:0000256" key="3">
    <source>
        <dbReference type="ARBA" id="ARBA00022679"/>
    </source>
</evidence>
<dbReference type="RefSeq" id="WP_118233846.1">
    <property type="nucleotide sequence ID" value="NZ_QRHL01000001.1"/>
</dbReference>
<accession>A0A414Q248</accession>
<dbReference type="Gene3D" id="3.30.1360.60">
    <property type="entry name" value="Glucose permease domain IIB"/>
    <property type="match status" value="1"/>
</dbReference>
<dbReference type="PANTHER" id="PTHR30175">
    <property type="entry name" value="PHOSPHOTRANSFERASE SYSTEM TRANSPORT PROTEIN"/>
    <property type="match status" value="1"/>
</dbReference>
<keyword evidence="3" id="KW-0808">Transferase</keyword>
<dbReference type="GO" id="GO:0090589">
    <property type="term" value="F:protein-phosphocysteine-trehalose phosphotransferase system transporter activity"/>
    <property type="evidence" value="ECO:0007669"/>
    <property type="project" value="TreeGrafter"/>
</dbReference>
<evidence type="ECO:0000256" key="4">
    <source>
        <dbReference type="ARBA" id="ARBA00022683"/>
    </source>
</evidence>
<evidence type="ECO:0000313" key="9">
    <source>
        <dbReference type="Proteomes" id="UP000284676"/>
    </source>
</evidence>
<reference evidence="8 9" key="1">
    <citation type="submission" date="2018-08" db="EMBL/GenBank/DDBJ databases">
        <title>A genome reference for cultivated species of the human gut microbiota.</title>
        <authorList>
            <person name="Zou Y."/>
            <person name="Xue W."/>
            <person name="Luo G."/>
        </authorList>
    </citation>
    <scope>NUCLEOTIDE SEQUENCE [LARGE SCALE GENOMIC DNA]</scope>
    <source>
        <strain evidence="8 9">AM25-1</strain>
    </source>
</reference>
<evidence type="ECO:0000259" key="7">
    <source>
        <dbReference type="PROSITE" id="PS51098"/>
    </source>
</evidence>
<dbReference type="AlphaFoldDB" id="A0A414Q248"/>
<comment type="caution">
    <text evidence="8">The sequence shown here is derived from an EMBL/GenBank/DDBJ whole genome shotgun (WGS) entry which is preliminary data.</text>
</comment>
<dbReference type="Pfam" id="PF00367">
    <property type="entry name" value="PTS_EIIB"/>
    <property type="match status" value="1"/>
</dbReference>
<dbReference type="SUPFAM" id="SSF55604">
    <property type="entry name" value="Glucose permease domain IIB"/>
    <property type="match status" value="1"/>
</dbReference>
<dbReference type="InterPro" id="IPR036878">
    <property type="entry name" value="Glu_permease_IIB"/>
</dbReference>
<evidence type="ECO:0000313" key="8">
    <source>
        <dbReference type="EMBL" id="RHF74878.1"/>
    </source>
</evidence>
<dbReference type="PROSITE" id="PS51098">
    <property type="entry name" value="PTS_EIIB_TYPE_1"/>
    <property type="match status" value="1"/>
</dbReference>
<evidence type="ECO:0000256" key="2">
    <source>
        <dbReference type="ARBA" id="ARBA00022597"/>
    </source>
</evidence>
<dbReference type="InterPro" id="IPR050558">
    <property type="entry name" value="PTS_Sugar-Specific_Components"/>
</dbReference>
<keyword evidence="5" id="KW-0418">Kinase</keyword>
<keyword evidence="2" id="KW-0762">Sugar transport</keyword>
<evidence type="ECO:0000256" key="5">
    <source>
        <dbReference type="ARBA" id="ARBA00022777"/>
    </source>
</evidence>
<name>A0A414Q248_FUSMR</name>
<feature type="domain" description="PTS EIIB type-1" evidence="7">
    <location>
        <begin position="4"/>
        <end position="49"/>
    </location>
</feature>
<dbReference type="InterPro" id="IPR001996">
    <property type="entry name" value="PTS_IIB_1"/>
</dbReference>
<dbReference type="Proteomes" id="UP000284676">
    <property type="component" value="Unassembled WGS sequence"/>
</dbReference>
<sequence>MDFNKIAQEVVKNIVGKENIAVMEHCATRLRIVAKDNDKVSVEGLKSIQ</sequence>
<organism evidence="8 9">
    <name type="scientific">Fusobacterium mortiferum</name>
    <dbReference type="NCBI Taxonomy" id="850"/>
    <lineage>
        <taxon>Bacteria</taxon>
        <taxon>Fusobacteriati</taxon>
        <taxon>Fusobacteriota</taxon>
        <taxon>Fusobacteriia</taxon>
        <taxon>Fusobacteriales</taxon>
        <taxon>Fusobacteriaceae</taxon>
        <taxon>Fusobacterium</taxon>
    </lineage>
</organism>
<dbReference type="EMBL" id="QRHL01000001">
    <property type="protein sequence ID" value="RHF74878.1"/>
    <property type="molecule type" value="Genomic_DNA"/>
</dbReference>
<dbReference type="PANTHER" id="PTHR30175:SF1">
    <property type="entry name" value="PTS SYSTEM ARBUTIN-, CELLOBIOSE-, AND SALICIN-SPECIFIC EIIBC COMPONENT-RELATED"/>
    <property type="match status" value="1"/>
</dbReference>
<dbReference type="GO" id="GO:0016301">
    <property type="term" value="F:kinase activity"/>
    <property type="evidence" value="ECO:0007669"/>
    <property type="project" value="UniProtKB-KW"/>
</dbReference>
<dbReference type="GO" id="GO:0005886">
    <property type="term" value="C:plasma membrane"/>
    <property type="evidence" value="ECO:0007669"/>
    <property type="project" value="TreeGrafter"/>
</dbReference>
<dbReference type="GO" id="GO:0008982">
    <property type="term" value="F:protein-N(PI)-phosphohistidine-sugar phosphotransferase activity"/>
    <property type="evidence" value="ECO:0007669"/>
    <property type="project" value="InterPro"/>
</dbReference>
<dbReference type="InterPro" id="IPR018113">
    <property type="entry name" value="PTrfase_EIIB_Cys"/>
</dbReference>
<evidence type="ECO:0000256" key="6">
    <source>
        <dbReference type="PROSITE-ProRule" id="PRU00421"/>
    </source>
</evidence>
<protein>
    <recommendedName>
        <fullName evidence="7">PTS EIIB type-1 domain-containing protein</fullName>
    </recommendedName>
</protein>
<proteinExistence type="predicted"/>
<keyword evidence="4" id="KW-0598">Phosphotransferase system</keyword>
<evidence type="ECO:0000256" key="1">
    <source>
        <dbReference type="ARBA" id="ARBA00022448"/>
    </source>
</evidence>
<gene>
    <name evidence="8" type="ORF">DW663_00365</name>
</gene>